<gene>
    <name evidence="1" type="ORF">MNBD_GAMMA15-500</name>
</gene>
<evidence type="ECO:0008006" key="2">
    <source>
        <dbReference type="Google" id="ProtNLM"/>
    </source>
</evidence>
<proteinExistence type="predicted"/>
<dbReference type="Gene3D" id="1.10.357.10">
    <property type="entry name" value="Tetracycline Repressor, domain 2"/>
    <property type="match status" value="1"/>
</dbReference>
<dbReference type="EMBL" id="UOFN01000047">
    <property type="protein sequence ID" value="VAW75378.1"/>
    <property type="molecule type" value="Genomic_DNA"/>
</dbReference>
<dbReference type="SUPFAM" id="SSF46689">
    <property type="entry name" value="Homeodomain-like"/>
    <property type="match status" value="1"/>
</dbReference>
<dbReference type="InterPro" id="IPR009057">
    <property type="entry name" value="Homeodomain-like_sf"/>
</dbReference>
<protein>
    <recommendedName>
        <fullName evidence="2">HTH tetR-type domain-containing protein</fullName>
    </recommendedName>
</protein>
<dbReference type="AlphaFoldDB" id="A0A3B0Y3S7"/>
<name>A0A3B0Y3S7_9ZZZZ</name>
<evidence type="ECO:0000313" key="1">
    <source>
        <dbReference type="EMBL" id="VAW75378.1"/>
    </source>
</evidence>
<reference evidence="1" key="1">
    <citation type="submission" date="2018-06" db="EMBL/GenBank/DDBJ databases">
        <authorList>
            <person name="Zhirakovskaya E."/>
        </authorList>
    </citation>
    <scope>NUCLEOTIDE SEQUENCE</scope>
</reference>
<sequence length="220" mass="24193">MGDLRTRKAARTRLALVRVLSDALGDHTFADIRVKTICAEAELSEATFFNYFGRKQDLMTYLAHLWLLELGWHVQAAASGAQGLAVIEKMFVQVAYTCERKPGVFRELLVWIARGGSLDPEISLGPLEKQLAFPDLEGIGDTPVKGIDVWLLKHLEFAVSDAELPDNTLIPLALGSLLTILLGVPMTMLSHDPQRVASSYRQQLALLWAGIRAASLGRVS</sequence>
<accession>A0A3B0Y3S7</accession>
<organism evidence="1">
    <name type="scientific">hydrothermal vent metagenome</name>
    <dbReference type="NCBI Taxonomy" id="652676"/>
    <lineage>
        <taxon>unclassified sequences</taxon>
        <taxon>metagenomes</taxon>
        <taxon>ecological metagenomes</taxon>
    </lineage>
</organism>